<gene>
    <name evidence="2" type="ORF">POL67_02240</name>
</gene>
<protein>
    <submittedName>
        <fullName evidence="2">Uncharacterized protein</fullName>
    </submittedName>
</protein>
<evidence type="ECO:0000256" key="1">
    <source>
        <dbReference type="SAM" id="Phobius"/>
    </source>
</evidence>
<accession>A0ABT5EEA8</accession>
<evidence type="ECO:0000313" key="2">
    <source>
        <dbReference type="EMBL" id="MDC0740147.1"/>
    </source>
</evidence>
<name>A0ABT5EEA8_9BACT</name>
<dbReference type="Proteomes" id="UP001221411">
    <property type="component" value="Unassembled WGS sequence"/>
</dbReference>
<feature type="transmembrane region" description="Helical" evidence="1">
    <location>
        <begin position="45"/>
        <end position="62"/>
    </location>
</feature>
<dbReference type="EMBL" id="JAQNDO010000001">
    <property type="protein sequence ID" value="MDC0740147.1"/>
    <property type="molecule type" value="Genomic_DNA"/>
</dbReference>
<comment type="caution">
    <text evidence="2">The sequence shown here is derived from an EMBL/GenBank/DDBJ whole genome shotgun (WGS) entry which is preliminary data.</text>
</comment>
<keyword evidence="1" id="KW-0812">Transmembrane</keyword>
<keyword evidence="1" id="KW-1133">Transmembrane helix</keyword>
<reference evidence="2 3" key="1">
    <citation type="submission" date="2022-11" db="EMBL/GenBank/DDBJ databases">
        <title>Minimal conservation of predation-associated metabolite biosynthetic gene clusters underscores biosynthetic potential of Myxococcota including descriptions for ten novel species: Archangium lansinium sp. nov., Myxococcus landrumus sp. nov., Nannocystis bai.</title>
        <authorList>
            <person name="Ahearne A."/>
            <person name="Stevens C."/>
            <person name="Dowd S."/>
        </authorList>
    </citation>
    <scope>NUCLEOTIDE SEQUENCE [LARGE SCALE GENOMIC DNA]</scope>
    <source>
        <strain evidence="2 3">RJM3</strain>
    </source>
</reference>
<organism evidence="2 3">
    <name type="scientific">Polyangium mundeleinium</name>
    <dbReference type="NCBI Taxonomy" id="2995306"/>
    <lineage>
        <taxon>Bacteria</taxon>
        <taxon>Pseudomonadati</taxon>
        <taxon>Myxococcota</taxon>
        <taxon>Polyangia</taxon>
        <taxon>Polyangiales</taxon>
        <taxon>Polyangiaceae</taxon>
        <taxon>Polyangium</taxon>
    </lineage>
</organism>
<dbReference type="RefSeq" id="WP_271915061.1">
    <property type="nucleotide sequence ID" value="NZ_JAQNDO010000001.1"/>
</dbReference>
<keyword evidence="1" id="KW-0472">Membrane</keyword>
<keyword evidence="3" id="KW-1185">Reference proteome</keyword>
<evidence type="ECO:0000313" key="3">
    <source>
        <dbReference type="Proteomes" id="UP001221411"/>
    </source>
</evidence>
<proteinExistence type="predicted"/>
<sequence>MTKTAPWPREPPPYGFLALCALALVLANSTGRVAALADTEPELAILITLAMVVGGLVLAGFGSDD</sequence>